<dbReference type="AlphaFoldDB" id="A0AA95NFE2"/>
<evidence type="ECO:0000313" key="2">
    <source>
        <dbReference type="Proteomes" id="UP001177769"/>
    </source>
</evidence>
<gene>
    <name evidence="1" type="ORF">PFX98_12655</name>
</gene>
<dbReference type="Proteomes" id="UP001177769">
    <property type="component" value="Chromosome"/>
</dbReference>
<dbReference type="RefSeq" id="WP_285230866.1">
    <property type="nucleotide sequence ID" value="NZ_CP116346.1"/>
</dbReference>
<sequence length="63" mass="6798">MTELPTFRSEAFAEDLEDLGECYAPGSPAYRSDSQWQRVLASLPLLAVAAQLVAQLADAWVGA</sequence>
<protein>
    <submittedName>
        <fullName evidence="1">Uncharacterized protein</fullName>
    </submittedName>
</protein>
<proteinExistence type="predicted"/>
<organism evidence="1 2">
    <name type="scientific">Paucibacter sediminis</name>
    <dbReference type="NCBI Taxonomy" id="3019553"/>
    <lineage>
        <taxon>Bacteria</taxon>
        <taxon>Pseudomonadati</taxon>
        <taxon>Pseudomonadota</taxon>
        <taxon>Betaproteobacteria</taxon>
        <taxon>Burkholderiales</taxon>
        <taxon>Sphaerotilaceae</taxon>
        <taxon>Roseateles</taxon>
    </lineage>
</organism>
<accession>A0AA95NFE2</accession>
<dbReference type="KEGG" id="pais:PFX98_12655"/>
<evidence type="ECO:0000313" key="1">
    <source>
        <dbReference type="EMBL" id="WIT09796.1"/>
    </source>
</evidence>
<name>A0AA95NFE2_9BURK</name>
<dbReference type="EMBL" id="CP116346">
    <property type="protein sequence ID" value="WIT09796.1"/>
    <property type="molecule type" value="Genomic_DNA"/>
</dbReference>
<reference evidence="1" key="1">
    <citation type="submission" date="2023-01" db="EMBL/GenBank/DDBJ databases">
        <title>Whole genome sequence of Paucibacter sp. S2-9 isolated from pond sediment.</title>
        <authorList>
            <person name="Jung J.Y."/>
        </authorList>
    </citation>
    <scope>NUCLEOTIDE SEQUENCE</scope>
    <source>
        <strain evidence="1">S2-9</strain>
    </source>
</reference>
<keyword evidence="2" id="KW-1185">Reference proteome</keyword>